<accession>A0A229SDT6</accession>
<name>A0A229SDT6_9PSEU</name>
<evidence type="ECO:0000313" key="1">
    <source>
        <dbReference type="EMBL" id="OXM57068.1"/>
    </source>
</evidence>
<sequence length="64" mass="6614">MGLSEYGGGPFFVAAVLSGEVPAVDSSHGSGKFQRHSVFVMATDPDEAEEAAARELADEQESAA</sequence>
<organism evidence="1 2">
    <name type="scientific">Amycolatopsis thailandensis</name>
    <dbReference type="NCBI Taxonomy" id="589330"/>
    <lineage>
        <taxon>Bacteria</taxon>
        <taxon>Bacillati</taxon>
        <taxon>Actinomycetota</taxon>
        <taxon>Actinomycetes</taxon>
        <taxon>Pseudonocardiales</taxon>
        <taxon>Pseudonocardiaceae</taxon>
        <taxon>Amycolatopsis</taxon>
    </lineage>
</organism>
<dbReference type="AlphaFoldDB" id="A0A229SDT6"/>
<dbReference type="Proteomes" id="UP000215223">
    <property type="component" value="Unassembled WGS sequence"/>
</dbReference>
<comment type="caution">
    <text evidence="1">The sequence shown here is derived from an EMBL/GenBank/DDBJ whole genome shotgun (WGS) entry which is preliminary data.</text>
</comment>
<dbReference type="EMBL" id="NMQT01000031">
    <property type="protein sequence ID" value="OXM57068.1"/>
    <property type="molecule type" value="Genomic_DNA"/>
</dbReference>
<keyword evidence="2" id="KW-1185">Reference proteome</keyword>
<evidence type="ECO:0000313" key="2">
    <source>
        <dbReference type="Proteomes" id="UP000215223"/>
    </source>
</evidence>
<reference evidence="1 2" key="1">
    <citation type="submission" date="2017-07" db="EMBL/GenBank/DDBJ databases">
        <title>Amycolatopsis thailandensis Genome sequencing and assembly.</title>
        <authorList>
            <person name="Kaur N."/>
            <person name="Mayilraj S."/>
        </authorList>
    </citation>
    <scope>NUCLEOTIDE SEQUENCE [LARGE SCALE GENOMIC DNA]</scope>
    <source>
        <strain evidence="1 2">JCM 16380</strain>
    </source>
</reference>
<proteinExistence type="predicted"/>
<gene>
    <name evidence="1" type="ORF">CFP71_10050</name>
</gene>
<protein>
    <submittedName>
        <fullName evidence="1">Uncharacterized protein</fullName>
    </submittedName>
</protein>